<dbReference type="PANTHER" id="PTHR43849">
    <property type="entry name" value="BLL3936 PROTEIN"/>
    <property type="match status" value="1"/>
</dbReference>
<feature type="transmembrane region" description="Helical" evidence="2">
    <location>
        <begin position="188"/>
        <end position="209"/>
    </location>
</feature>
<keyword evidence="1" id="KW-0813">Transport</keyword>
<accession>A0A1W6ZZ70</accession>
<name>A0A1W6ZZ70_9HYPH</name>
<keyword evidence="1" id="KW-0997">Cell inner membrane</keyword>
<organism evidence="4 5">
    <name type="scientific">Pseudorhodoplanes sinuspersici</name>
    <dbReference type="NCBI Taxonomy" id="1235591"/>
    <lineage>
        <taxon>Bacteria</taxon>
        <taxon>Pseudomonadati</taxon>
        <taxon>Pseudomonadota</taxon>
        <taxon>Alphaproteobacteria</taxon>
        <taxon>Hyphomicrobiales</taxon>
        <taxon>Pseudorhodoplanes</taxon>
    </lineage>
</organism>
<feature type="transmembrane region" description="Helical" evidence="2">
    <location>
        <begin position="510"/>
        <end position="531"/>
    </location>
</feature>
<gene>
    <name evidence="4" type="ORF">CAK95_28745</name>
</gene>
<sequence>MQSRSGTTTAMSVQAGIEMEAPTRGVVGVASTVLGAAIALAGIAWGANLFTLVGWNFLAEQFLAVVLGLAMALVYIVRPFRRTALPRTSVPWYDWVLAATSLGIGLYMGWSYPRMLGEFFNSPWHVVVVTWLLFLLVVEGLRRASGWSLVIVVLAFFFYALVGHMVGGDLQTRDVKINDMVVYLGLDTSGLFGLVLLIGVTVVIPFVFFGQLLSASGGASFFNDVSLALMGRFRGGAAKISIMASSLFGSINGIVVSNILATGVITIPMMKKSGFEPEHAAAVEASASNGGQLMPPVMGAVAFLMADFLQISYTEVAIAAAVPSLLYYLSLFIQADLEAAKGNILRVPAKEIPNLVKVFAKGWLFLLPFAVLVYALFWQNREPENAAIFACTAVVVIGFLFGYRVQRLTPRAVWDCLVRTGVSSADIIMISAAAGFIMGILQITGLGFALTVFLVNVGAGNIFLLLLIAAVLCIVLGMGMPTLGVYVLLAVLIVPALVEVGVTPMAAHMFILYLGMMSFVTPPVAIAAFFAANLAKANPMKTGWVAMRFSWTAYIVPFLFVFSPSLLLQSGSWFDTALSITTAAIGVWFVSAGMIGYGLCRMGLALRTASIIGGALLLVPLEMASWSTIANIVGCVLAAAVLLFEIAGRRGERALTREVAAE</sequence>
<dbReference type="EMBL" id="CP021112">
    <property type="protein sequence ID" value="ARQ02646.1"/>
    <property type="molecule type" value="Genomic_DNA"/>
</dbReference>
<evidence type="ECO:0000313" key="5">
    <source>
        <dbReference type="Proteomes" id="UP000194137"/>
    </source>
</evidence>
<dbReference type="InterPro" id="IPR011853">
    <property type="entry name" value="TRAP_DctM-Dct_fused"/>
</dbReference>
<dbReference type="STRING" id="1235591.CAK95_28745"/>
<feature type="transmembrane region" description="Helical" evidence="2">
    <location>
        <begin position="240"/>
        <end position="267"/>
    </location>
</feature>
<feature type="transmembrane region" description="Helical" evidence="2">
    <location>
        <begin position="447"/>
        <end position="476"/>
    </location>
</feature>
<dbReference type="NCBIfam" id="TIGR02123">
    <property type="entry name" value="TRAP_fused"/>
    <property type="match status" value="1"/>
</dbReference>
<proteinExistence type="predicted"/>
<evidence type="ECO:0000313" key="4">
    <source>
        <dbReference type="EMBL" id="ARQ02646.1"/>
    </source>
</evidence>
<feature type="transmembrane region" description="Helical" evidence="2">
    <location>
        <begin position="385"/>
        <end position="405"/>
    </location>
</feature>
<feature type="transmembrane region" description="Helical" evidence="2">
    <location>
        <begin position="316"/>
        <end position="337"/>
    </location>
</feature>
<evidence type="ECO:0000259" key="3">
    <source>
        <dbReference type="Pfam" id="PF06808"/>
    </source>
</evidence>
<reference evidence="4 5" key="1">
    <citation type="submission" date="2017-05" db="EMBL/GenBank/DDBJ databases">
        <title>Full genome sequence of Pseudorhodoplanes sinuspersici.</title>
        <authorList>
            <person name="Dastgheib S.M.M."/>
            <person name="Shavandi M."/>
            <person name="Tirandaz H."/>
        </authorList>
    </citation>
    <scope>NUCLEOTIDE SEQUENCE [LARGE SCALE GENOMIC DNA]</scope>
    <source>
        <strain evidence="4 5">RIPI110</strain>
    </source>
</reference>
<feature type="transmembrane region" description="Helical" evidence="2">
    <location>
        <begin position="148"/>
        <end position="168"/>
    </location>
</feature>
<dbReference type="Proteomes" id="UP000194137">
    <property type="component" value="Chromosome"/>
</dbReference>
<keyword evidence="1" id="KW-1003">Cell membrane</keyword>
<feature type="transmembrane region" description="Helical" evidence="2">
    <location>
        <begin position="417"/>
        <end position="441"/>
    </location>
</feature>
<feature type="transmembrane region" description="Helical" evidence="2">
    <location>
        <begin position="26"/>
        <end position="50"/>
    </location>
</feature>
<keyword evidence="2" id="KW-0812">Transmembrane</keyword>
<dbReference type="KEGG" id="psin:CAK95_28745"/>
<feature type="transmembrane region" description="Helical" evidence="2">
    <location>
        <begin position="629"/>
        <end position="647"/>
    </location>
</feature>
<feature type="transmembrane region" description="Helical" evidence="2">
    <location>
        <begin position="62"/>
        <end position="80"/>
    </location>
</feature>
<feature type="domain" description="TRAP C4-dicarboxylate transport system permease DctM subunit" evidence="3">
    <location>
        <begin position="133"/>
        <end position="569"/>
    </location>
</feature>
<comment type="subcellular location">
    <subcellularLocation>
        <location evidence="1">Cell inner membrane</location>
        <topology evidence="1">Multi-pass membrane protein</topology>
    </subcellularLocation>
</comment>
<evidence type="ECO:0000256" key="2">
    <source>
        <dbReference type="SAM" id="Phobius"/>
    </source>
</evidence>
<protein>
    <recommendedName>
        <fullName evidence="3">TRAP C4-dicarboxylate transport system permease DctM subunit domain-containing protein</fullName>
    </recommendedName>
</protein>
<feature type="transmembrane region" description="Helical" evidence="2">
    <location>
        <begin position="358"/>
        <end position="379"/>
    </location>
</feature>
<dbReference type="GO" id="GO:0022857">
    <property type="term" value="F:transmembrane transporter activity"/>
    <property type="evidence" value="ECO:0007669"/>
    <property type="project" value="UniProtKB-UniRule"/>
</dbReference>
<keyword evidence="2" id="KW-0472">Membrane</keyword>
<dbReference type="Pfam" id="PF06808">
    <property type="entry name" value="DctM"/>
    <property type="match status" value="1"/>
</dbReference>
<feature type="transmembrane region" description="Helical" evidence="2">
    <location>
        <begin position="92"/>
        <end position="110"/>
    </location>
</feature>
<evidence type="ECO:0000256" key="1">
    <source>
        <dbReference type="RuleBase" id="RU369079"/>
    </source>
</evidence>
<feature type="transmembrane region" description="Helical" evidence="2">
    <location>
        <begin position="551"/>
        <end position="571"/>
    </location>
</feature>
<dbReference type="InterPro" id="IPR010656">
    <property type="entry name" value="DctM"/>
</dbReference>
<dbReference type="PANTHER" id="PTHR43849:SF2">
    <property type="entry name" value="BLL3936 PROTEIN"/>
    <property type="match status" value="1"/>
</dbReference>
<dbReference type="AlphaFoldDB" id="A0A1W6ZZ70"/>
<feature type="transmembrane region" description="Helical" evidence="2">
    <location>
        <begin position="604"/>
        <end position="623"/>
    </location>
</feature>
<keyword evidence="5" id="KW-1185">Reference proteome</keyword>
<keyword evidence="2" id="KW-1133">Transmembrane helix</keyword>
<feature type="transmembrane region" description="Helical" evidence="2">
    <location>
        <begin position="483"/>
        <end position="504"/>
    </location>
</feature>
<comment type="function">
    <text evidence="1">Part of the tripartite ATP-independent periplasmic (TRAP) transport system.</text>
</comment>
<feature type="transmembrane region" description="Helical" evidence="2">
    <location>
        <begin position="122"/>
        <end position="141"/>
    </location>
</feature>
<dbReference type="GO" id="GO:0005886">
    <property type="term" value="C:plasma membrane"/>
    <property type="evidence" value="ECO:0007669"/>
    <property type="project" value="UniProtKB-SubCell"/>
</dbReference>
<feature type="transmembrane region" description="Helical" evidence="2">
    <location>
        <begin position="577"/>
        <end position="597"/>
    </location>
</feature>